<evidence type="ECO:0000256" key="1">
    <source>
        <dbReference type="ARBA" id="ARBA00000439"/>
    </source>
</evidence>
<evidence type="ECO:0000256" key="2">
    <source>
        <dbReference type="ARBA" id="ARBA00005684"/>
    </source>
</evidence>
<dbReference type="EMBL" id="JAPRFR010000001">
    <property type="protein sequence ID" value="MCZ0725154.1"/>
    <property type="molecule type" value="Genomic_DNA"/>
</dbReference>
<evidence type="ECO:0000256" key="9">
    <source>
        <dbReference type="ARBA" id="ARBA00031501"/>
    </source>
</evidence>
<evidence type="ECO:0000256" key="5">
    <source>
        <dbReference type="ARBA" id="ARBA00022676"/>
    </source>
</evidence>
<dbReference type="PANTHER" id="PTHR32438">
    <property type="entry name" value="4-ALPHA-GLUCANOTRANSFERASE DPE1, CHLOROPLASTIC/AMYLOPLASTIC"/>
    <property type="match status" value="1"/>
</dbReference>
<keyword evidence="6 10" id="KW-0808">Transferase</keyword>
<reference evidence="11" key="1">
    <citation type="submission" date="2022-12" db="EMBL/GenBank/DDBJ databases">
        <title>Description and comparative metabolic analysis of Aerococcus sp. nov., isolated from the feces of a pig.</title>
        <authorList>
            <person name="Chang Y.-H."/>
        </authorList>
    </citation>
    <scope>NUCLEOTIDE SEQUENCE</scope>
    <source>
        <strain evidence="11">YH-aer222</strain>
    </source>
</reference>
<organism evidence="11 12">
    <name type="scientific">Aerococcus kribbianus</name>
    <dbReference type="NCBI Taxonomy" id="2999064"/>
    <lineage>
        <taxon>Bacteria</taxon>
        <taxon>Bacillati</taxon>
        <taxon>Bacillota</taxon>
        <taxon>Bacilli</taxon>
        <taxon>Lactobacillales</taxon>
        <taxon>Aerococcaceae</taxon>
        <taxon>Aerococcus</taxon>
    </lineage>
</organism>
<dbReference type="Pfam" id="PF02446">
    <property type="entry name" value="Glyco_hydro_77"/>
    <property type="match status" value="1"/>
</dbReference>
<dbReference type="InterPro" id="IPR003385">
    <property type="entry name" value="Glyco_hydro_77"/>
</dbReference>
<dbReference type="RefSeq" id="WP_268751481.1">
    <property type="nucleotide sequence ID" value="NZ_JAPRFQ010000001.1"/>
</dbReference>
<dbReference type="Gene3D" id="3.20.20.80">
    <property type="entry name" value="Glycosidases"/>
    <property type="match status" value="1"/>
</dbReference>
<dbReference type="InterPro" id="IPR017853">
    <property type="entry name" value="GH"/>
</dbReference>
<name>A0A9X3FNI7_9LACT</name>
<gene>
    <name evidence="11" type="primary">malQ</name>
    <name evidence="11" type="ORF">OW157_01055</name>
</gene>
<evidence type="ECO:0000256" key="8">
    <source>
        <dbReference type="ARBA" id="ARBA00031423"/>
    </source>
</evidence>
<dbReference type="PANTHER" id="PTHR32438:SF5">
    <property type="entry name" value="4-ALPHA-GLUCANOTRANSFERASE DPE1, CHLOROPLASTIC_AMYLOPLASTIC"/>
    <property type="match status" value="1"/>
</dbReference>
<dbReference type="SUPFAM" id="SSF51445">
    <property type="entry name" value="(Trans)glycosidases"/>
    <property type="match status" value="1"/>
</dbReference>
<evidence type="ECO:0000256" key="7">
    <source>
        <dbReference type="ARBA" id="ARBA00023277"/>
    </source>
</evidence>
<protein>
    <recommendedName>
        <fullName evidence="4 10">4-alpha-glucanotransferase</fullName>
        <ecNumber evidence="3 10">2.4.1.25</ecNumber>
    </recommendedName>
    <alternativeName>
        <fullName evidence="8 10">Amylomaltase</fullName>
    </alternativeName>
    <alternativeName>
        <fullName evidence="9 10">Disproportionating enzyme</fullName>
    </alternativeName>
</protein>
<dbReference type="NCBIfam" id="NF011080">
    <property type="entry name" value="PRK14508.1-3"/>
    <property type="match status" value="1"/>
</dbReference>
<comment type="similarity">
    <text evidence="2 10">Belongs to the disproportionating enzyme family.</text>
</comment>
<dbReference type="GO" id="GO:0005975">
    <property type="term" value="P:carbohydrate metabolic process"/>
    <property type="evidence" value="ECO:0007669"/>
    <property type="project" value="InterPro"/>
</dbReference>
<keyword evidence="12" id="KW-1185">Reference proteome</keyword>
<comment type="caution">
    <text evidence="11">The sequence shown here is derived from an EMBL/GenBank/DDBJ whole genome shotgun (WGS) entry which is preliminary data.</text>
</comment>
<evidence type="ECO:0000256" key="6">
    <source>
        <dbReference type="ARBA" id="ARBA00022679"/>
    </source>
</evidence>
<dbReference type="EC" id="2.4.1.25" evidence="3 10"/>
<keyword evidence="7 10" id="KW-0119">Carbohydrate metabolism</keyword>
<keyword evidence="5 10" id="KW-0328">Glycosyltransferase</keyword>
<dbReference type="Proteomes" id="UP001146670">
    <property type="component" value="Unassembled WGS sequence"/>
</dbReference>
<dbReference type="GO" id="GO:0004134">
    <property type="term" value="F:4-alpha-glucanotransferase activity"/>
    <property type="evidence" value="ECO:0007669"/>
    <property type="project" value="UniProtKB-EC"/>
</dbReference>
<accession>A0A9X3FNI7</accession>
<evidence type="ECO:0000256" key="10">
    <source>
        <dbReference type="RuleBase" id="RU361207"/>
    </source>
</evidence>
<sequence>MQRTSGVLMHITSLPNDYGIGSFGQEAYHFVDFLQASKQSYWQILPLTTTSYGDSPYQSFSAFAGNTHLIDLDLLVSQGYLHEDDLRDLAAYDDLDQVDYAFIFYKRRPVLEKAVANFRDQEGTESLEFKTFISDNANWLDPFVEYMTVKENFDLNAWYEWPDKYKYYQEAIINDFMAEHQDQADYHYVTQFWFFQQWQALKSYANQKGIQIIGDIPIYVAADSVEMWQTPELFRVDDAFNPIDVSGVPPDAFTADGQYWGNPIYDWEYMQKTGYQWWIQRISESFKLYDVVRIDHFRGFESFWSVPFGSPTAAYGRWEKGPGNDLFDHVEAALGELNIIAEDLGYMTQEVIDMREATCYPGMKILQFGFNNDPNNQDLPHHYSHNTVAYVGTHDNETAEGWYQDTASQAERDQVDAYLNRRSNETASQALNRGIAASVSDVAIYQMQDLLGLGNEARMNTPSTIGQNWKWRMRPGAIDQELVDYLKQLTEIYCRKPEDQ</sequence>
<evidence type="ECO:0000313" key="12">
    <source>
        <dbReference type="Proteomes" id="UP001146670"/>
    </source>
</evidence>
<proteinExistence type="inferred from homology"/>
<evidence type="ECO:0000256" key="3">
    <source>
        <dbReference type="ARBA" id="ARBA00012560"/>
    </source>
</evidence>
<evidence type="ECO:0000256" key="4">
    <source>
        <dbReference type="ARBA" id="ARBA00020295"/>
    </source>
</evidence>
<dbReference type="AlphaFoldDB" id="A0A9X3FNI7"/>
<comment type="catalytic activity">
    <reaction evidence="1 10">
        <text>Transfers a segment of a (1-&gt;4)-alpha-D-glucan to a new position in an acceptor, which may be glucose or a (1-&gt;4)-alpha-D-glucan.</text>
        <dbReference type="EC" id="2.4.1.25"/>
    </reaction>
</comment>
<dbReference type="NCBIfam" id="TIGR00217">
    <property type="entry name" value="malQ"/>
    <property type="match status" value="1"/>
</dbReference>
<evidence type="ECO:0000313" key="11">
    <source>
        <dbReference type="EMBL" id="MCZ0725154.1"/>
    </source>
</evidence>